<accession>A0ABY7CMS2</accession>
<sequence>MFPGVVKAFILYLVKIDGPPAFALFTLPPPPNCRPNSANHPAATSNTLPYAYIRSRELRHGTWTKRVDCESRIVGSPDLTNSAEVRNPIGQTVDRLSPIGSPGIRRFELVLDNSPLAALLAPSSKKSQSSTVLTASNVVGTQLAPPFLTGLHNPKSAA</sequence>
<protein>
    <submittedName>
        <fullName evidence="1">Uncharacterized protein</fullName>
    </submittedName>
</protein>
<dbReference type="EMBL" id="CP110426">
    <property type="protein sequence ID" value="WAQ86010.1"/>
    <property type="molecule type" value="Genomic_DNA"/>
</dbReference>
<proteinExistence type="predicted"/>
<dbReference type="Proteomes" id="UP001164743">
    <property type="component" value="Chromosome 6A"/>
</dbReference>
<evidence type="ECO:0000313" key="1">
    <source>
        <dbReference type="EMBL" id="WAQ86010.1"/>
    </source>
</evidence>
<organism evidence="1 2">
    <name type="scientific">Puccinia triticina</name>
    <dbReference type="NCBI Taxonomy" id="208348"/>
    <lineage>
        <taxon>Eukaryota</taxon>
        <taxon>Fungi</taxon>
        <taxon>Dikarya</taxon>
        <taxon>Basidiomycota</taxon>
        <taxon>Pucciniomycotina</taxon>
        <taxon>Pucciniomycetes</taxon>
        <taxon>Pucciniales</taxon>
        <taxon>Pucciniaceae</taxon>
        <taxon>Puccinia</taxon>
    </lineage>
</organism>
<name>A0ABY7CMS2_9BASI</name>
<evidence type="ECO:0000313" key="2">
    <source>
        <dbReference type="Proteomes" id="UP001164743"/>
    </source>
</evidence>
<reference evidence="1" key="1">
    <citation type="submission" date="2022-10" db="EMBL/GenBank/DDBJ databases">
        <title>Puccinia triticina Genome sequencing and assembly.</title>
        <authorList>
            <person name="Li C."/>
        </authorList>
    </citation>
    <scope>NUCLEOTIDE SEQUENCE</scope>
    <source>
        <strain evidence="1">Pt15</strain>
    </source>
</reference>
<dbReference type="RefSeq" id="XP_053021565.1">
    <property type="nucleotide sequence ID" value="XM_053170367.1"/>
</dbReference>
<dbReference type="GeneID" id="77811262"/>
<keyword evidence="2" id="KW-1185">Reference proteome</keyword>
<gene>
    <name evidence="1" type="ORF">PtA15_6A640</name>
</gene>